<dbReference type="CDD" id="cd00609">
    <property type="entry name" value="AAT_like"/>
    <property type="match status" value="1"/>
</dbReference>
<protein>
    <submittedName>
        <fullName evidence="3">Pyridoxal phosphate-dependent aminotransferase</fullName>
    </submittedName>
</protein>
<dbReference type="Gene3D" id="3.40.640.10">
    <property type="entry name" value="Type I PLP-dependent aspartate aminotransferase-like (Major domain)"/>
    <property type="match status" value="1"/>
</dbReference>
<dbReference type="Pfam" id="PF00155">
    <property type="entry name" value="Aminotran_1_2"/>
    <property type="match status" value="1"/>
</dbReference>
<dbReference type="RefSeq" id="WP_238128175.1">
    <property type="nucleotide sequence ID" value="NZ_JAKNHJ010000013.1"/>
</dbReference>
<gene>
    <name evidence="3" type="ORF">L0M99_06940</name>
</gene>
<dbReference type="Gene3D" id="3.90.1150.10">
    <property type="entry name" value="Aspartate Aminotransferase, domain 1"/>
    <property type="match status" value="1"/>
</dbReference>
<feature type="region of interest" description="Disordered" evidence="1">
    <location>
        <begin position="32"/>
        <end position="55"/>
    </location>
</feature>
<dbReference type="InterPro" id="IPR015424">
    <property type="entry name" value="PyrdxlP-dep_Trfase"/>
</dbReference>
<accession>A0AAJ1BE27</accession>
<evidence type="ECO:0000256" key="1">
    <source>
        <dbReference type="SAM" id="MobiDB-lite"/>
    </source>
</evidence>
<sequence length="384" mass="41755">MHFSRRVSLSEPNAITLAAGKRRAQGQQLINISDSNPTRHGLGNTEHPYQADPRGSGAARRALADFLSQRDQREVAPDNLYLLSSTSQGYSWLMKLLCDPGDAVLAPTPGYPLIEALANLENVQVASYSFAWLGRKWELDPLSLPAAGVSPRPRALVVINPGNPTGAYLDGGEQQLVQEYCAEKNLPLIADEVFYDFPLSAAPESRARLAGCGQILTFALDGLSKNLCAPGVKIAWLEVSGPESQVAEAKAYLDIIADAFLPFSDILAAQLPDFLEEIPSQSARTRERCAANLDTLQSLVGEDPVSPVTVMSPQGGWNVLLRFPSHIDEDELVENLLKDYGIYCQPGYFFDLPFSGTISLSLLLQPDSFRKNAAKVLRTITALS</sequence>
<comment type="caution">
    <text evidence="3">The sequence shown here is derived from an EMBL/GenBank/DDBJ whole genome shotgun (WGS) entry which is preliminary data.</text>
</comment>
<dbReference type="InterPro" id="IPR015422">
    <property type="entry name" value="PyrdxlP-dep_Trfase_small"/>
</dbReference>
<proteinExistence type="predicted"/>
<reference evidence="3" key="1">
    <citation type="submission" date="2022-01" db="EMBL/GenBank/DDBJ databases">
        <title>Collection of gut derived symbiotic bacterial strains cultured from healthy donors.</title>
        <authorList>
            <person name="Lin H."/>
            <person name="Kohout C."/>
            <person name="Waligurski E."/>
            <person name="Pamer E.G."/>
        </authorList>
    </citation>
    <scope>NUCLEOTIDE SEQUENCE</scope>
    <source>
        <strain evidence="3">DFI.7.46</strain>
    </source>
</reference>
<dbReference type="SUPFAM" id="SSF53383">
    <property type="entry name" value="PLP-dependent transferases"/>
    <property type="match status" value="1"/>
</dbReference>
<dbReference type="Proteomes" id="UP001200537">
    <property type="component" value="Unassembled WGS sequence"/>
</dbReference>
<dbReference type="PANTHER" id="PTHR45744:SF2">
    <property type="entry name" value="TYROSINE AMINOTRANSFERASE"/>
    <property type="match status" value="1"/>
</dbReference>
<keyword evidence="3" id="KW-0032">Aminotransferase</keyword>
<dbReference type="GO" id="GO:0030170">
    <property type="term" value="F:pyridoxal phosphate binding"/>
    <property type="evidence" value="ECO:0007669"/>
    <property type="project" value="InterPro"/>
</dbReference>
<dbReference type="GO" id="GO:0008483">
    <property type="term" value="F:transaminase activity"/>
    <property type="evidence" value="ECO:0007669"/>
    <property type="project" value="UniProtKB-KW"/>
</dbReference>
<feature type="domain" description="Aminotransferase class I/classII large" evidence="2">
    <location>
        <begin position="15"/>
        <end position="359"/>
    </location>
</feature>
<dbReference type="PANTHER" id="PTHR45744">
    <property type="entry name" value="TYROSINE AMINOTRANSFERASE"/>
    <property type="match status" value="1"/>
</dbReference>
<evidence type="ECO:0000313" key="3">
    <source>
        <dbReference type="EMBL" id="MCG4618227.1"/>
    </source>
</evidence>
<evidence type="ECO:0000313" key="4">
    <source>
        <dbReference type="Proteomes" id="UP001200537"/>
    </source>
</evidence>
<name>A0AAJ1BE27_9ACTO</name>
<dbReference type="EMBL" id="JAKNHJ010000013">
    <property type="protein sequence ID" value="MCG4618227.1"/>
    <property type="molecule type" value="Genomic_DNA"/>
</dbReference>
<dbReference type="AlphaFoldDB" id="A0AAJ1BE27"/>
<dbReference type="InterPro" id="IPR004839">
    <property type="entry name" value="Aminotransferase_I/II_large"/>
</dbReference>
<keyword evidence="3" id="KW-0808">Transferase</keyword>
<evidence type="ECO:0000259" key="2">
    <source>
        <dbReference type="Pfam" id="PF00155"/>
    </source>
</evidence>
<dbReference type="InterPro" id="IPR015421">
    <property type="entry name" value="PyrdxlP-dep_Trfase_major"/>
</dbReference>
<organism evidence="3 4">
    <name type="scientific">Varibaculum cambriense</name>
    <dbReference type="NCBI Taxonomy" id="184870"/>
    <lineage>
        <taxon>Bacteria</taxon>
        <taxon>Bacillati</taxon>
        <taxon>Actinomycetota</taxon>
        <taxon>Actinomycetes</taxon>
        <taxon>Actinomycetales</taxon>
        <taxon>Actinomycetaceae</taxon>
        <taxon>Varibaculum</taxon>
    </lineage>
</organism>